<dbReference type="InterPro" id="IPR016181">
    <property type="entry name" value="Acyl_CoA_acyltransferase"/>
</dbReference>
<name>A0A7W6CJZ9_9SPHN</name>
<protein>
    <submittedName>
        <fullName evidence="2">FemAB-related protein (PEP-CTERM system-associated)</fullName>
    </submittedName>
</protein>
<dbReference type="RefSeq" id="WP_183625214.1">
    <property type="nucleotide sequence ID" value="NZ_JACIDX010000007.1"/>
</dbReference>
<accession>A0A7W6CJZ9</accession>
<dbReference type="Gene3D" id="3.40.630.30">
    <property type="match status" value="1"/>
</dbReference>
<reference evidence="2 3" key="1">
    <citation type="submission" date="2020-08" db="EMBL/GenBank/DDBJ databases">
        <title>Genomic Encyclopedia of Type Strains, Phase IV (KMG-IV): sequencing the most valuable type-strain genomes for metagenomic binning, comparative biology and taxonomic classification.</title>
        <authorList>
            <person name="Goeker M."/>
        </authorList>
    </citation>
    <scope>NUCLEOTIDE SEQUENCE [LARGE SCALE GENOMIC DNA]</scope>
    <source>
        <strain evidence="2 3">DSM 27057</strain>
    </source>
</reference>
<dbReference type="PANTHER" id="PTHR36174:SF1">
    <property type="entry name" value="LIPID II:GLYCINE GLYCYLTRANSFERASE"/>
    <property type="match status" value="1"/>
</dbReference>
<dbReference type="InterPro" id="IPR050644">
    <property type="entry name" value="PG_Glycine_Bridge_Synth"/>
</dbReference>
<dbReference type="AlphaFoldDB" id="A0A7W6CJZ9"/>
<dbReference type="Pfam" id="PF13480">
    <property type="entry name" value="Acetyltransf_6"/>
    <property type="match status" value="1"/>
</dbReference>
<feature type="domain" description="BioF2-like acetyltransferase" evidence="1">
    <location>
        <begin position="168"/>
        <end position="301"/>
    </location>
</feature>
<keyword evidence="3" id="KW-1185">Reference proteome</keyword>
<dbReference type="Proteomes" id="UP000548867">
    <property type="component" value="Unassembled WGS sequence"/>
</dbReference>
<organism evidence="2 3">
    <name type="scientific">Novosphingobium sediminicola</name>
    <dbReference type="NCBI Taxonomy" id="563162"/>
    <lineage>
        <taxon>Bacteria</taxon>
        <taxon>Pseudomonadati</taxon>
        <taxon>Pseudomonadota</taxon>
        <taxon>Alphaproteobacteria</taxon>
        <taxon>Sphingomonadales</taxon>
        <taxon>Sphingomonadaceae</taxon>
        <taxon>Novosphingobium</taxon>
    </lineage>
</organism>
<dbReference type="SUPFAM" id="SSF55729">
    <property type="entry name" value="Acyl-CoA N-acyltransferases (Nat)"/>
    <property type="match status" value="1"/>
</dbReference>
<dbReference type="PANTHER" id="PTHR36174">
    <property type="entry name" value="LIPID II:GLYCINE GLYCYLTRANSFERASE"/>
    <property type="match status" value="1"/>
</dbReference>
<gene>
    <name evidence="2" type="ORF">GGR38_002097</name>
</gene>
<sequence>MNAPFRIDVEPRAVLADLGDPDMARSIEAFVVAHPDATPFHRPAWLKAVARGTGNDALALVLTRCGVVEAYLPLTQVHSPIFGRVLASSGFAVGGGVLVAPDVDPAPLFVAVEELALRQSTPSVELRGGPLPEAREGWAIKRESHCGFIRPLAESDEAELTAIPRKQRAEVRKSLAGDLTVETGTGPSDRAAHYATYAQSVRNLGTPVFPRALFDAVLDLFGDDADILTIRHDGAPVASVLSVYHNGAVMPYWGGGTWDARRLRANDRMYYELMLHARRRGCTHFDFGRSKTNSGAYDFKRNWGFDPQPLSYGVWTAPGAPKRDADPTSATHSRRIDLWKKLPLPVANLIGPWIARGLG</sequence>
<dbReference type="InterPro" id="IPR038740">
    <property type="entry name" value="BioF2-like_GNAT_dom"/>
</dbReference>
<evidence type="ECO:0000313" key="2">
    <source>
        <dbReference type="EMBL" id="MBB3955145.1"/>
    </source>
</evidence>
<comment type="caution">
    <text evidence="2">The sequence shown here is derived from an EMBL/GenBank/DDBJ whole genome shotgun (WGS) entry which is preliminary data.</text>
</comment>
<dbReference type="NCBIfam" id="TIGR03019">
    <property type="entry name" value="pepcterm_femAB"/>
    <property type="match status" value="1"/>
</dbReference>
<proteinExistence type="predicted"/>
<dbReference type="InterPro" id="IPR017469">
    <property type="entry name" value="PEP-CTERM_FemAB-rel"/>
</dbReference>
<evidence type="ECO:0000259" key="1">
    <source>
        <dbReference type="Pfam" id="PF13480"/>
    </source>
</evidence>
<dbReference type="EMBL" id="JACIDX010000007">
    <property type="protein sequence ID" value="MBB3955145.1"/>
    <property type="molecule type" value="Genomic_DNA"/>
</dbReference>
<evidence type="ECO:0000313" key="3">
    <source>
        <dbReference type="Proteomes" id="UP000548867"/>
    </source>
</evidence>